<keyword evidence="3" id="KW-1185">Reference proteome</keyword>
<name>A0A9P3FK20_9PEZI</name>
<organism evidence="2 3">
    <name type="scientific">Cercospora kikuchii</name>
    <dbReference type="NCBI Taxonomy" id="84275"/>
    <lineage>
        <taxon>Eukaryota</taxon>
        <taxon>Fungi</taxon>
        <taxon>Dikarya</taxon>
        <taxon>Ascomycota</taxon>
        <taxon>Pezizomycotina</taxon>
        <taxon>Dothideomycetes</taxon>
        <taxon>Dothideomycetidae</taxon>
        <taxon>Mycosphaerellales</taxon>
        <taxon>Mycosphaerellaceae</taxon>
        <taxon>Cercospora</taxon>
    </lineage>
</organism>
<gene>
    <name evidence="2" type="ORF">CKM354_000949200</name>
</gene>
<dbReference type="RefSeq" id="XP_044660851.1">
    <property type="nucleotide sequence ID" value="XM_044804916.1"/>
</dbReference>
<dbReference type="EMBL" id="BOLY01000006">
    <property type="protein sequence ID" value="GIZ46364.1"/>
    <property type="molecule type" value="Genomic_DNA"/>
</dbReference>
<protein>
    <submittedName>
        <fullName evidence="2">Uncharacterized protein</fullName>
    </submittedName>
</protein>
<reference evidence="2 3" key="1">
    <citation type="submission" date="2021-01" db="EMBL/GenBank/DDBJ databases">
        <title>Cercospora kikuchii MAFF 305040 whole genome shotgun sequence.</title>
        <authorList>
            <person name="Kashiwa T."/>
            <person name="Suzuki T."/>
        </authorList>
    </citation>
    <scope>NUCLEOTIDE SEQUENCE [LARGE SCALE GENOMIC DNA]</scope>
    <source>
        <strain evidence="2 3">MAFF 305040</strain>
    </source>
</reference>
<evidence type="ECO:0000313" key="2">
    <source>
        <dbReference type="EMBL" id="GIZ46364.1"/>
    </source>
</evidence>
<accession>A0A9P3FK20</accession>
<dbReference type="AlphaFoldDB" id="A0A9P3FK20"/>
<sequence length="136" mass="15143">MKSRSSDPSPPPSPPAGANRMEWMMDRARESSQALKKNKRQDRVVEFISVVGQKAADDAKLDISVERCIARTIHMIEAAHGALERQADAPEKSTDKWVLAKDFLALWEAKKSELPQSSSVAKTHRSISAVDVYGRR</sequence>
<comment type="caution">
    <text evidence="2">The sequence shown here is derived from an EMBL/GenBank/DDBJ whole genome shotgun (WGS) entry which is preliminary data.</text>
</comment>
<evidence type="ECO:0000313" key="3">
    <source>
        <dbReference type="Proteomes" id="UP000825890"/>
    </source>
</evidence>
<evidence type="ECO:0000256" key="1">
    <source>
        <dbReference type="SAM" id="MobiDB-lite"/>
    </source>
</evidence>
<dbReference type="Proteomes" id="UP000825890">
    <property type="component" value="Unassembled WGS sequence"/>
</dbReference>
<dbReference type="OrthoDB" id="10512607at2759"/>
<dbReference type="GeneID" id="68295067"/>
<proteinExistence type="predicted"/>
<feature type="region of interest" description="Disordered" evidence="1">
    <location>
        <begin position="1"/>
        <end position="39"/>
    </location>
</feature>